<dbReference type="InterPro" id="IPR003737">
    <property type="entry name" value="GlcNAc_PI_deacetylase-related"/>
</dbReference>
<dbReference type="RefSeq" id="WP_106062914.1">
    <property type="nucleotide sequence ID" value="NZ_PVXO01000023.1"/>
</dbReference>
<proteinExistence type="predicted"/>
<accession>A0A2T0B6V2</accession>
<evidence type="ECO:0000313" key="2">
    <source>
        <dbReference type="Proteomes" id="UP000239706"/>
    </source>
</evidence>
<dbReference type="AlphaFoldDB" id="A0A2T0B6V2"/>
<dbReference type="InterPro" id="IPR024078">
    <property type="entry name" value="LmbE-like_dom_sf"/>
</dbReference>
<reference evidence="1 2" key="1">
    <citation type="submission" date="2018-03" db="EMBL/GenBank/DDBJ databases">
        <title>Genome sequence of Clostridium liquoris DSM 100320.</title>
        <authorList>
            <person name="Poehlein A."/>
            <person name="Daniel R."/>
        </authorList>
    </citation>
    <scope>NUCLEOTIDE SEQUENCE [LARGE SCALE GENOMIC DNA]</scope>
    <source>
        <strain evidence="1 2">DSM 100320</strain>
    </source>
</reference>
<dbReference type="EMBL" id="PVXO01000023">
    <property type="protein sequence ID" value="PRR79543.1"/>
    <property type="molecule type" value="Genomic_DNA"/>
</dbReference>
<dbReference type="Proteomes" id="UP000239706">
    <property type="component" value="Unassembled WGS sequence"/>
</dbReference>
<protein>
    <submittedName>
        <fullName evidence="1">4-oxalmesaconate hydratase</fullName>
        <ecNumber evidence="1">4.2.1.83</ecNumber>
    </submittedName>
</protein>
<name>A0A2T0B6V2_9CLOT</name>
<sequence>MDKKVHVMAIGAHAGDMELTCGGVLTKYAMEGHKVTLVHMTPGEKGHPTLTDEEYAIQKHKEAKEFADKIGAEVLMLPYKDGELEDTDEVKFYVCDIIRQYKPDILITHWKNSMHKDHAATYRIVQDAYFYAAIKSFKRDLPEHSVSGLYFAENWEDPYDFKPYIYMDVSSAYDKWIEAVKSYEFVCKSPYFKYLEYYSALSVIRGAQCRKDKAEAFAVDPLSIKQVFQHFPVR</sequence>
<dbReference type="GO" id="GO:0047584">
    <property type="term" value="F:4-oxalmesaconate hydratase activity"/>
    <property type="evidence" value="ECO:0007669"/>
    <property type="project" value="UniProtKB-EC"/>
</dbReference>
<dbReference type="Pfam" id="PF02585">
    <property type="entry name" value="PIG-L"/>
    <property type="match status" value="1"/>
</dbReference>
<dbReference type="PANTHER" id="PTHR12993:SF30">
    <property type="entry name" value="N-ACETYL-ALPHA-D-GLUCOSAMINYL L-MALATE DEACETYLASE 1"/>
    <property type="match status" value="1"/>
</dbReference>
<dbReference type="GO" id="GO:0016811">
    <property type="term" value="F:hydrolase activity, acting on carbon-nitrogen (but not peptide) bonds, in linear amides"/>
    <property type="evidence" value="ECO:0007669"/>
    <property type="project" value="TreeGrafter"/>
</dbReference>
<keyword evidence="1" id="KW-0456">Lyase</keyword>
<keyword evidence="2" id="KW-1185">Reference proteome</keyword>
<dbReference type="PANTHER" id="PTHR12993">
    <property type="entry name" value="N-ACETYLGLUCOSAMINYL-PHOSPHATIDYLINOSITOL DE-N-ACETYLASE-RELATED"/>
    <property type="match status" value="1"/>
</dbReference>
<dbReference type="OrthoDB" id="3514174at2"/>
<comment type="caution">
    <text evidence="1">The sequence shown here is derived from an EMBL/GenBank/DDBJ whole genome shotgun (WGS) entry which is preliminary data.</text>
</comment>
<dbReference type="Gene3D" id="3.40.50.10320">
    <property type="entry name" value="LmbE-like"/>
    <property type="match status" value="1"/>
</dbReference>
<gene>
    <name evidence="1" type="primary">galB</name>
    <name evidence="1" type="ORF">CLLI_07490</name>
</gene>
<dbReference type="SUPFAM" id="SSF102588">
    <property type="entry name" value="LmbE-like"/>
    <property type="match status" value="1"/>
</dbReference>
<dbReference type="EC" id="4.2.1.83" evidence="1"/>
<organism evidence="1 2">
    <name type="scientific">Clostridium liquoris</name>
    <dbReference type="NCBI Taxonomy" id="1289519"/>
    <lineage>
        <taxon>Bacteria</taxon>
        <taxon>Bacillati</taxon>
        <taxon>Bacillota</taxon>
        <taxon>Clostridia</taxon>
        <taxon>Eubacteriales</taxon>
        <taxon>Clostridiaceae</taxon>
        <taxon>Clostridium</taxon>
    </lineage>
</organism>
<evidence type="ECO:0000313" key="1">
    <source>
        <dbReference type="EMBL" id="PRR79543.1"/>
    </source>
</evidence>